<name>A0AAV3XIA9_9CYAN</name>
<dbReference type="PANTHER" id="PTHR43081:SF1">
    <property type="entry name" value="ADENYLATE CYCLASE, TERMINAL-DIFFERENTIATION SPECIFIC"/>
    <property type="match status" value="1"/>
</dbReference>
<dbReference type="PANTHER" id="PTHR43081">
    <property type="entry name" value="ADENYLATE CYCLASE, TERMINAL-DIFFERENTIATION SPECIFIC-RELATED"/>
    <property type="match status" value="1"/>
</dbReference>
<dbReference type="InterPro" id="IPR007890">
    <property type="entry name" value="CHASE2"/>
</dbReference>
<dbReference type="SMART" id="SM01080">
    <property type="entry name" value="CHASE2"/>
    <property type="match status" value="1"/>
</dbReference>
<evidence type="ECO:0000256" key="1">
    <source>
        <dbReference type="ARBA" id="ARBA00005381"/>
    </source>
</evidence>
<sequence>MWAKLKRQIWEWRGVLIAAPSVAALVIALRLAGFLQPLEWASYDQFLRLRPTEPPDDRIVIVGITESDLQKVGRGIVPDILLAQLLQKIKQQQPIAIALDLYRDLPEEPGHQQLVRVYETTPNLIGIKKVVGDANGPAVNPPPQLLQRGQVSANDVLLDADLKLRRGFLYLTPKDGNTIESLGLRLALIYLQNKGIEPKAAKVNPNYLQLGQAVFANFENNDGGYVNADDGGYQILINYRGSQKSFKTVSIMDVLENRNPPDLLRERIVLIGAIAQSQKDFFSTPYSIPTRTSGVEIHANITSQILSAALDGRPLIKSLPDSLEYWCIFGWSLLGAILSWQGRYLGGVAKFSAPIVASYILAGGSLFGIGYLALLPGVWIPVVPPAIAFFCSGIAITAYIARTAGEIRKTFGRYLTDEVVANLLDSPAGFKLGGERKKVTILMSYLRGFSAISERLSPETVVSMLNIYLGVMVDVITSYQGTIDAFIGDGILVIFGAQTQRQDDAERAVACAVAMQLAMDFVNKKNTSLCLPKLEMGIGLNTGEAVVGNIGSQKHAKYSVIGSHVNLAARIESYTVGGQILISESTLKDVGSILKIDKQIQVQPKGFHEPIPLYDVGGIGGERNIFLSRQEENLILLKQEITLEYTVIDGKQVDGATFKASLVKLSANSAEIRSERLEPPLTNLKLNLLNEASSDIYAKVLEQSAVNKDCFTIHFTRIPPNVAAVIEEIYKN</sequence>
<gene>
    <name evidence="4" type="primary">cyaA</name>
    <name evidence="4" type="ORF">MiSe_74800</name>
</gene>
<dbReference type="Proteomes" id="UP001050975">
    <property type="component" value="Unassembled WGS sequence"/>
</dbReference>
<dbReference type="Gene3D" id="3.30.70.1230">
    <property type="entry name" value="Nucleotide cyclase"/>
    <property type="match status" value="1"/>
</dbReference>
<dbReference type="CDD" id="cd07302">
    <property type="entry name" value="CHD"/>
    <property type="match status" value="1"/>
</dbReference>
<feature type="transmembrane region" description="Helical" evidence="2">
    <location>
        <begin position="352"/>
        <end position="372"/>
    </location>
</feature>
<feature type="domain" description="Guanylate cyclase" evidence="3">
    <location>
        <begin position="440"/>
        <end position="572"/>
    </location>
</feature>
<feature type="transmembrane region" description="Helical" evidence="2">
    <location>
        <begin position="12"/>
        <end position="35"/>
    </location>
</feature>
<evidence type="ECO:0000256" key="2">
    <source>
        <dbReference type="SAM" id="Phobius"/>
    </source>
</evidence>
<dbReference type="GO" id="GO:0035556">
    <property type="term" value="P:intracellular signal transduction"/>
    <property type="evidence" value="ECO:0007669"/>
    <property type="project" value="InterPro"/>
</dbReference>
<dbReference type="GO" id="GO:0004016">
    <property type="term" value="F:adenylate cyclase activity"/>
    <property type="evidence" value="ECO:0007669"/>
    <property type="project" value="UniProtKB-ARBA"/>
</dbReference>
<dbReference type="SMART" id="SM00044">
    <property type="entry name" value="CYCc"/>
    <property type="match status" value="1"/>
</dbReference>
<evidence type="ECO:0000313" key="4">
    <source>
        <dbReference type="EMBL" id="GET42662.1"/>
    </source>
</evidence>
<dbReference type="RefSeq" id="WP_226590544.1">
    <property type="nucleotide sequence ID" value="NZ_BLAY01000175.1"/>
</dbReference>
<protein>
    <submittedName>
        <fullName evidence="4">Adenylate cyclase</fullName>
    </submittedName>
</protein>
<proteinExistence type="inferred from homology"/>
<dbReference type="Pfam" id="PF05226">
    <property type="entry name" value="CHASE2"/>
    <property type="match status" value="1"/>
</dbReference>
<keyword evidence="2" id="KW-1133">Transmembrane helix</keyword>
<evidence type="ECO:0000259" key="3">
    <source>
        <dbReference type="PROSITE" id="PS50125"/>
    </source>
</evidence>
<keyword evidence="5" id="KW-1185">Reference proteome</keyword>
<dbReference type="SUPFAM" id="SSF55073">
    <property type="entry name" value="Nucleotide cyclase"/>
    <property type="match status" value="1"/>
</dbReference>
<comment type="similarity">
    <text evidence="1">Belongs to the adenylyl cyclase class-3 family.</text>
</comment>
<dbReference type="InterPro" id="IPR050697">
    <property type="entry name" value="Adenylyl/Guanylyl_Cyclase_3/4"/>
</dbReference>
<keyword evidence="2" id="KW-0472">Membrane</keyword>
<dbReference type="InterPro" id="IPR001054">
    <property type="entry name" value="A/G_cyclase"/>
</dbReference>
<dbReference type="AlphaFoldDB" id="A0AAV3XIA9"/>
<dbReference type="Pfam" id="PF00211">
    <property type="entry name" value="Guanylate_cyc"/>
    <property type="match status" value="1"/>
</dbReference>
<reference evidence="4" key="1">
    <citation type="submission" date="2019-10" db="EMBL/GenBank/DDBJ databases">
        <title>Draft genome sequece of Microseira wollei NIES-4236.</title>
        <authorList>
            <person name="Yamaguchi H."/>
            <person name="Suzuki S."/>
            <person name="Kawachi M."/>
        </authorList>
    </citation>
    <scope>NUCLEOTIDE SEQUENCE</scope>
    <source>
        <strain evidence="4">NIES-4236</strain>
    </source>
</reference>
<evidence type="ECO:0000313" key="5">
    <source>
        <dbReference type="Proteomes" id="UP001050975"/>
    </source>
</evidence>
<feature type="transmembrane region" description="Helical" evidence="2">
    <location>
        <begin position="323"/>
        <end position="340"/>
    </location>
</feature>
<dbReference type="PROSITE" id="PS50125">
    <property type="entry name" value="GUANYLATE_CYCLASE_2"/>
    <property type="match status" value="1"/>
</dbReference>
<keyword evidence="2" id="KW-0812">Transmembrane</keyword>
<dbReference type="GO" id="GO:0009190">
    <property type="term" value="P:cyclic nucleotide biosynthetic process"/>
    <property type="evidence" value="ECO:0007669"/>
    <property type="project" value="InterPro"/>
</dbReference>
<dbReference type="InterPro" id="IPR029787">
    <property type="entry name" value="Nucleotide_cyclase"/>
</dbReference>
<feature type="transmembrane region" description="Helical" evidence="2">
    <location>
        <begin position="378"/>
        <end position="401"/>
    </location>
</feature>
<comment type="caution">
    <text evidence="4">The sequence shown here is derived from an EMBL/GenBank/DDBJ whole genome shotgun (WGS) entry which is preliminary data.</text>
</comment>
<accession>A0AAV3XIA9</accession>
<organism evidence="4 5">
    <name type="scientific">Microseira wollei NIES-4236</name>
    <dbReference type="NCBI Taxonomy" id="2530354"/>
    <lineage>
        <taxon>Bacteria</taxon>
        <taxon>Bacillati</taxon>
        <taxon>Cyanobacteriota</taxon>
        <taxon>Cyanophyceae</taxon>
        <taxon>Oscillatoriophycideae</taxon>
        <taxon>Aerosakkonematales</taxon>
        <taxon>Aerosakkonemataceae</taxon>
        <taxon>Microseira</taxon>
    </lineage>
</organism>
<dbReference type="EMBL" id="BLAY01000175">
    <property type="protein sequence ID" value="GET42662.1"/>
    <property type="molecule type" value="Genomic_DNA"/>
</dbReference>